<sequence length="188" mass="20373">MSWRNGGGTGTVEGGGDIALVLFGPGAMETAGARGGRAAFMVGEVEEWMERGMLGLRWRPRLRLDLALGGYLTLYALFGRVLWAGGSLAWAGDHDLVWFGNMFLCSIGRFGMAWVLWISGVGGVYAVWPWLSIISHACRTVGCVGTVFGRFIGFQAGCSVLFVRFLLFNYDYFLFSTGDKVCAAGQVT</sequence>
<dbReference type="Proteomes" id="UP001285908">
    <property type="component" value="Unassembled WGS sequence"/>
</dbReference>
<evidence type="ECO:0000313" key="3">
    <source>
        <dbReference type="Proteomes" id="UP001285908"/>
    </source>
</evidence>
<name>A0AAJ0IDD9_9PEZI</name>
<feature type="transmembrane region" description="Helical" evidence="1">
    <location>
        <begin position="66"/>
        <end position="91"/>
    </location>
</feature>
<dbReference type="GeneID" id="87879499"/>
<organism evidence="2 3">
    <name type="scientific">Neurospora hispaniola</name>
    <dbReference type="NCBI Taxonomy" id="588809"/>
    <lineage>
        <taxon>Eukaryota</taxon>
        <taxon>Fungi</taxon>
        <taxon>Dikarya</taxon>
        <taxon>Ascomycota</taxon>
        <taxon>Pezizomycotina</taxon>
        <taxon>Sordariomycetes</taxon>
        <taxon>Sordariomycetidae</taxon>
        <taxon>Sordariales</taxon>
        <taxon>Sordariaceae</taxon>
        <taxon>Neurospora</taxon>
    </lineage>
</organism>
<keyword evidence="1" id="KW-1133">Transmembrane helix</keyword>
<evidence type="ECO:0000313" key="2">
    <source>
        <dbReference type="EMBL" id="KAK3497465.1"/>
    </source>
</evidence>
<proteinExistence type="predicted"/>
<evidence type="ECO:0000256" key="1">
    <source>
        <dbReference type="SAM" id="Phobius"/>
    </source>
</evidence>
<keyword evidence="1" id="KW-0472">Membrane</keyword>
<protein>
    <submittedName>
        <fullName evidence="2">Uncharacterized protein</fullName>
    </submittedName>
</protein>
<accession>A0AAJ0IDD9</accession>
<dbReference type="EMBL" id="JAULSX010000002">
    <property type="protein sequence ID" value="KAK3497465.1"/>
    <property type="molecule type" value="Genomic_DNA"/>
</dbReference>
<keyword evidence="1" id="KW-0812">Transmembrane</keyword>
<dbReference type="RefSeq" id="XP_062695729.1">
    <property type="nucleotide sequence ID" value="XM_062841877.1"/>
</dbReference>
<keyword evidence="3" id="KW-1185">Reference proteome</keyword>
<feature type="transmembrane region" description="Helical" evidence="1">
    <location>
        <begin position="111"/>
        <end position="131"/>
    </location>
</feature>
<reference evidence="2 3" key="1">
    <citation type="journal article" date="2023" name="Mol. Phylogenet. Evol.">
        <title>Genome-scale phylogeny and comparative genomics of the fungal order Sordariales.</title>
        <authorList>
            <person name="Hensen N."/>
            <person name="Bonometti L."/>
            <person name="Westerberg I."/>
            <person name="Brannstrom I.O."/>
            <person name="Guillou S."/>
            <person name="Cros-Aarteil S."/>
            <person name="Calhoun S."/>
            <person name="Haridas S."/>
            <person name="Kuo A."/>
            <person name="Mondo S."/>
            <person name="Pangilinan J."/>
            <person name="Riley R."/>
            <person name="LaButti K."/>
            <person name="Andreopoulos B."/>
            <person name="Lipzen A."/>
            <person name="Chen C."/>
            <person name="Yan M."/>
            <person name="Daum C."/>
            <person name="Ng V."/>
            <person name="Clum A."/>
            <person name="Steindorff A."/>
            <person name="Ohm R.A."/>
            <person name="Martin F."/>
            <person name="Silar P."/>
            <person name="Natvig D.O."/>
            <person name="Lalanne C."/>
            <person name="Gautier V."/>
            <person name="Ament-Velasquez S.L."/>
            <person name="Kruys A."/>
            <person name="Hutchinson M.I."/>
            <person name="Powell A.J."/>
            <person name="Barry K."/>
            <person name="Miller A.N."/>
            <person name="Grigoriev I.V."/>
            <person name="Debuchy R."/>
            <person name="Gladieux P."/>
            <person name="Hiltunen Thoren M."/>
            <person name="Johannesson H."/>
        </authorList>
    </citation>
    <scope>NUCLEOTIDE SEQUENCE [LARGE SCALE GENOMIC DNA]</scope>
    <source>
        <strain evidence="2 3">FGSC 10403</strain>
    </source>
</reference>
<dbReference type="AlphaFoldDB" id="A0AAJ0IDD9"/>
<comment type="caution">
    <text evidence="2">The sequence shown here is derived from an EMBL/GenBank/DDBJ whole genome shotgun (WGS) entry which is preliminary data.</text>
</comment>
<gene>
    <name evidence="2" type="ORF">B0T23DRAFT_84566</name>
</gene>
<feature type="transmembrane region" description="Helical" evidence="1">
    <location>
        <begin position="143"/>
        <end position="167"/>
    </location>
</feature>